<evidence type="ECO:0000259" key="2">
    <source>
        <dbReference type="Pfam" id="PF07179"/>
    </source>
</evidence>
<dbReference type="RefSeq" id="WP_164507646.1">
    <property type="nucleotide sequence ID" value="NZ_JBGQPK010000004.1"/>
</dbReference>
<keyword evidence="1" id="KW-0812">Transmembrane</keyword>
<dbReference type="InterPro" id="IPR008523">
    <property type="entry name" value="DUF805"/>
</dbReference>
<dbReference type="Pfam" id="PF07179">
    <property type="entry name" value="SseB"/>
    <property type="match status" value="1"/>
</dbReference>
<name>A0ABW8UDW0_9LACO</name>
<comment type="caution">
    <text evidence="4">The sequence shown here is derived from an EMBL/GenBank/DDBJ whole genome shotgun (WGS) entry which is preliminary data.</text>
</comment>
<evidence type="ECO:0000313" key="5">
    <source>
        <dbReference type="Proteomes" id="UP001625389"/>
    </source>
</evidence>
<sequence>MKTAKKKLTFKEISTTYADFWRGYFKFKGVTGRRAYGITFIINLLIIAILGVLFLWFVGWLLLSQNNPTSMLVFYSITALLAVWVIGSALPQITLTIRRLRDVGLSFWWYLAKVVLMGLVQLSNSYGNLLGWVIEIVFLFIMFRPSHSFGHKLATARTSKNTIPAAEQLTSADNEQASTQQDLNVPITNPQLEQYFELLADKPQEQAEAREAIFRYIAVTGHFLLVVKTDAAIDGQATTDMLQKGSKFSFPLLTNTANETLLPIFSNWAELRTWQQRPSDQALVVGFEDIAAIILDHDDAGLSLNPFTKNFVIGRQQIKHMHDQKNIEQHGHTTDVIKKATEMQIGEPADYPTEMVAALKAQLPAITDVKQVWLQWAVRDGEGSYLLLLDHTGDRAALTKNWGNRHAVFTGALCRYCGKSVLRCGFSNCRPNLYAALIQTVKT</sequence>
<keyword evidence="1" id="KW-0472">Membrane</keyword>
<dbReference type="PANTHER" id="PTHR34980">
    <property type="entry name" value="INNER MEMBRANE PROTEIN-RELATED-RELATED"/>
    <property type="match status" value="1"/>
</dbReference>
<accession>A0ABW8UDW0</accession>
<keyword evidence="1" id="KW-1133">Transmembrane helix</keyword>
<reference evidence="4 5" key="1">
    <citation type="submission" date="2024-08" db="EMBL/GenBank/DDBJ databases">
        <authorList>
            <person name="Arias E."/>
        </authorList>
    </citation>
    <scope>NUCLEOTIDE SEQUENCE [LARGE SCALE GENOMIC DNA]</scope>
    <source>
        <strain evidence="4 5">FAM 25317</strain>
    </source>
</reference>
<dbReference type="Proteomes" id="UP001625389">
    <property type="component" value="Unassembled WGS sequence"/>
</dbReference>
<dbReference type="InterPro" id="IPR027945">
    <property type="entry name" value="SseB_C"/>
</dbReference>
<feature type="domain" description="SseB protein N-terminal" evidence="2">
    <location>
        <begin position="205"/>
        <end position="319"/>
    </location>
</feature>
<dbReference type="Pfam" id="PF05656">
    <property type="entry name" value="DUF805"/>
    <property type="match status" value="1"/>
</dbReference>
<proteinExistence type="predicted"/>
<keyword evidence="5" id="KW-1185">Reference proteome</keyword>
<dbReference type="InterPro" id="IPR009839">
    <property type="entry name" value="SseB_N"/>
</dbReference>
<feature type="transmembrane region" description="Helical" evidence="1">
    <location>
        <begin position="35"/>
        <end position="60"/>
    </location>
</feature>
<feature type="transmembrane region" description="Helical" evidence="1">
    <location>
        <begin position="72"/>
        <end position="91"/>
    </location>
</feature>
<gene>
    <name evidence="4" type="ORF">ACEN34_02110</name>
</gene>
<protein>
    <submittedName>
        <fullName evidence="4">Enhanced serine sensitivity protein SseB C-terminal domain-containing protein</fullName>
    </submittedName>
</protein>
<dbReference type="EMBL" id="JBGQPK010000004">
    <property type="protein sequence ID" value="MFL2028405.1"/>
    <property type="molecule type" value="Genomic_DNA"/>
</dbReference>
<organism evidence="4 5">
    <name type="scientific">Loigolactobacillus zhaoyuanensis</name>
    <dbReference type="NCBI Taxonomy" id="2486017"/>
    <lineage>
        <taxon>Bacteria</taxon>
        <taxon>Bacillati</taxon>
        <taxon>Bacillota</taxon>
        <taxon>Bacilli</taxon>
        <taxon>Lactobacillales</taxon>
        <taxon>Lactobacillaceae</taxon>
        <taxon>Loigolactobacillus</taxon>
    </lineage>
</organism>
<evidence type="ECO:0000256" key="1">
    <source>
        <dbReference type="SAM" id="Phobius"/>
    </source>
</evidence>
<dbReference type="Pfam" id="PF14581">
    <property type="entry name" value="SseB_C"/>
    <property type="match status" value="1"/>
</dbReference>
<evidence type="ECO:0000259" key="3">
    <source>
        <dbReference type="Pfam" id="PF14581"/>
    </source>
</evidence>
<feature type="transmembrane region" description="Helical" evidence="1">
    <location>
        <begin position="103"/>
        <end position="120"/>
    </location>
</feature>
<dbReference type="PANTHER" id="PTHR34980:SF2">
    <property type="entry name" value="INNER MEMBRANE PROTEIN YHAH-RELATED"/>
    <property type="match status" value="1"/>
</dbReference>
<evidence type="ECO:0000313" key="4">
    <source>
        <dbReference type="EMBL" id="MFL2028405.1"/>
    </source>
</evidence>
<feature type="domain" description="SseB protein C-terminal" evidence="3">
    <location>
        <begin position="338"/>
        <end position="405"/>
    </location>
</feature>